<name>A0A226ER32_FOLCA</name>
<reference evidence="3 4" key="1">
    <citation type="submission" date="2015-12" db="EMBL/GenBank/DDBJ databases">
        <title>The genome of Folsomia candida.</title>
        <authorList>
            <person name="Faddeeva A."/>
            <person name="Derks M.F."/>
            <person name="Anvar Y."/>
            <person name="Smit S."/>
            <person name="Van Straalen N."/>
            <person name="Roelofs D."/>
        </authorList>
    </citation>
    <scope>NUCLEOTIDE SEQUENCE [LARGE SCALE GENOMIC DNA]</scope>
    <source>
        <strain evidence="3 4">VU population</strain>
        <tissue evidence="3">Whole body</tissue>
    </source>
</reference>
<keyword evidence="1" id="KW-0472">Membrane</keyword>
<keyword evidence="2" id="KW-0732">Signal</keyword>
<keyword evidence="4" id="KW-1185">Reference proteome</keyword>
<evidence type="ECO:0000256" key="1">
    <source>
        <dbReference type="SAM" id="Phobius"/>
    </source>
</evidence>
<protein>
    <submittedName>
        <fullName evidence="3">Uncharacterized protein</fullName>
    </submittedName>
</protein>
<feature type="transmembrane region" description="Helical" evidence="1">
    <location>
        <begin position="384"/>
        <end position="406"/>
    </location>
</feature>
<dbReference type="AlphaFoldDB" id="A0A226ER32"/>
<feature type="chain" id="PRO_5012759378" evidence="2">
    <location>
        <begin position="23"/>
        <end position="790"/>
    </location>
</feature>
<feature type="transmembrane region" description="Helical" evidence="1">
    <location>
        <begin position="738"/>
        <end position="763"/>
    </location>
</feature>
<keyword evidence="1" id="KW-1133">Transmembrane helix</keyword>
<feature type="signal peptide" evidence="2">
    <location>
        <begin position="1"/>
        <end position="22"/>
    </location>
</feature>
<sequence length="790" mass="91705">MATIFLFAFLLISVFDIVPTSCFLYKINDLSSILEAFGSCHVFVHTIGKVNIDPNPTFPVQLMNHLAPTNCANCGKWRHNGVFPESQPILLKNHLECKLFALVSPNDEAIDTLVERLRYLRQFIVELKIFRQAVLNEPTIEWEQYNSEFYDEYEEHHQSIYFPRSYSAIFITNLEHLFNIDNPNPSIHQFFEVYHIHYVFIFQLQLQENEYELKIDEFVRYKCRPCEITTFLTTHNLQNLLVSRVVGYYKAIIDASSYQLLWRPHLSLLGLKDDLESRITTELFRSRISSGRKVFFDGLITHIIRSKTNISLLDHKHGMLFTKSQFQYYYHFTQFYRSKDNTENILVHPSLNYIYWTESSLSFVTCSTSEGRLVFNAYLSPFSFTTWTSIIITWCVLCLSLTIILYDPENEISVTKMNIISDSAWTTFATLLEIGVGLCHFMKKSGIYMTLWLLWVLLCIVLSNSYKGIVTNDVIAPLSRTPIKLIDTLIARKHDIIDSDLDEADRDEVTFEYPGYTNNQFKSRVFHILQSYLTRNIILPQLVRSNQFLAEFEANVVIYFALSCLDRNSAENASSGVMDSTCWEERQKSWWYKAFQPVLLDAQMAIKFAMTSQVFQVMKQRKCLPIEEARTVMSSCGQSAFITPTDQVGEMVDRIFGRKSSVTRQPFAILNETMAPKTAFFVVSKVGEHLVIPTIRRLLDSGIFFWWKNILEELALPKVTTADLLFTPQTLKANIGTVFIILVCSVGISTMMLWVEVSISLMYKWKDYKYRIGIYVKRIILKCNKPSLSW</sequence>
<dbReference type="EMBL" id="LNIX01000002">
    <property type="protein sequence ID" value="OXA59720.1"/>
    <property type="molecule type" value="Genomic_DNA"/>
</dbReference>
<comment type="caution">
    <text evidence="3">The sequence shown here is derived from an EMBL/GenBank/DDBJ whole genome shotgun (WGS) entry which is preliminary data.</text>
</comment>
<evidence type="ECO:0000313" key="4">
    <source>
        <dbReference type="Proteomes" id="UP000198287"/>
    </source>
</evidence>
<accession>A0A226ER32</accession>
<evidence type="ECO:0000313" key="3">
    <source>
        <dbReference type="EMBL" id="OXA59720.1"/>
    </source>
</evidence>
<organism evidence="3 4">
    <name type="scientific">Folsomia candida</name>
    <name type="common">Springtail</name>
    <dbReference type="NCBI Taxonomy" id="158441"/>
    <lineage>
        <taxon>Eukaryota</taxon>
        <taxon>Metazoa</taxon>
        <taxon>Ecdysozoa</taxon>
        <taxon>Arthropoda</taxon>
        <taxon>Hexapoda</taxon>
        <taxon>Collembola</taxon>
        <taxon>Entomobryomorpha</taxon>
        <taxon>Isotomoidea</taxon>
        <taxon>Isotomidae</taxon>
        <taxon>Proisotominae</taxon>
        <taxon>Folsomia</taxon>
    </lineage>
</organism>
<gene>
    <name evidence="3" type="ORF">Fcan01_04674</name>
</gene>
<feature type="transmembrane region" description="Helical" evidence="1">
    <location>
        <begin position="447"/>
        <end position="466"/>
    </location>
</feature>
<dbReference type="Proteomes" id="UP000198287">
    <property type="component" value="Unassembled WGS sequence"/>
</dbReference>
<proteinExistence type="predicted"/>
<evidence type="ECO:0000256" key="2">
    <source>
        <dbReference type="SAM" id="SignalP"/>
    </source>
</evidence>
<keyword evidence="1" id="KW-0812">Transmembrane</keyword>